<proteinExistence type="predicted"/>
<evidence type="ECO:0000256" key="4">
    <source>
        <dbReference type="PIRSR" id="PIRSR606118-50"/>
    </source>
</evidence>
<dbReference type="PROSITE" id="PS00397">
    <property type="entry name" value="RECOMBINASES_1"/>
    <property type="match status" value="1"/>
</dbReference>
<dbReference type="InterPro" id="IPR036162">
    <property type="entry name" value="Resolvase-like_N_sf"/>
</dbReference>
<dbReference type="Gene3D" id="1.10.287.2170">
    <property type="match status" value="1"/>
</dbReference>
<keyword evidence="3" id="KW-0233">DNA recombination</keyword>
<feature type="domain" description="HTH merR-type" evidence="6">
    <location>
        <begin position="5"/>
        <end position="45"/>
    </location>
</feature>
<dbReference type="PROSITE" id="PS50937">
    <property type="entry name" value="HTH_MERR_2"/>
    <property type="match status" value="1"/>
</dbReference>
<dbReference type="RefSeq" id="WP_105073885.1">
    <property type="nucleotide sequence ID" value="NZ_JAFLKP010000012.1"/>
</dbReference>
<comment type="caution">
    <text evidence="8">The sequence shown here is derived from an EMBL/GenBank/DDBJ whole genome shotgun (WGS) entry which is preliminary data.</text>
</comment>
<dbReference type="FunFam" id="3.40.50.1390:FF:000002">
    <property type="entry name" value="ORF1 in transposon ISC1904"/>
    <property type="match status" value="1"/>
</dbReference>
<protein>
    <submittedName>
        <fullName evidence="8">IS607 family transposase</fullName>
    </submittedName>
</protein>
<dbReference type="Pfam" id="PF00376">
    <property type="entry name" value="MerR"/>
    <property type="match status" value="1"/>
</dbReference>
<keyword evidence="2" id="KW-0238">DNA-binding</keyword>
<dbReference type="GO" id="GO:0006355">
    <property type="term" value="P:regulation of DNA-templated transcription"/>
    <property type="evidence" value="ECO:0007669"/>
    <property type="project" value="InterPro"/>
</dbReference>
<dbReference type="SUPFAM" id="SSF53041">
    <property type="entry name" value="Resolvase-like"/>
    <property type="match status" value="1"/>
</dbReference>
<dbReference type="Proteomes" id="UP000239936">
    <property type="component" value="Unassembled WGS sequence"/>
</dbReference>
<organism evidence="8 9">
    <name type="scientific">Chromatium okenii</name>
    <dbReference type="NCBI Taxonomy" id="61644"/>
    <lineage>
        <taxon>Bacteria</taxon>
        <taxon>Pseudomonadati</taxon>
        <taxon>Pseudomonadota</taxon>
        <taxon>Gammaproteobacteria</taxon>
        <taxon>Chromatiales</taxon>
        <taxon>Chromatiaceae</taxon>
        <taxon>Chromatium</taxon>
    </lineage>
</organism>
<dbReference type="Gene3D" id="3.40.50.1390">
    <property type="entry name" value="Resolvase, N-terminal catalytic domain"/>
    <property type="match status" value="1"/>
</dbReference>
<dbReference type="CDD" id="cd03769">
    <property type="entry name" value="SR_IS607_transposase_like"/>
    <property type="match status" value="1"/>
</dbReference>
<dbReference type="InterPro" id="IPR051491">
    <property type="entry name" value="Recombinase/Transposase-rel"/>
</dbReference>
<dbReference type="PROSITE" id="PS51736">
    <property type="entry name" value="RECOMBINASES_3"/>
    <property type="match status" value="1"/>
</dbReference>
<dbReference type="AlphaFoldDB" id="A0A2S7XR97"/>
<feature type="domain" description="Resolvase/invertase-type recombinase catalytic" evidence="7">
    <location>
        <begin position="58"/>
        <end position="202"/>
    </location>
</feature>
<dbReference type="InterPro" id="IPR006118">
    <property type="entry name" value="Recombinase_CS"/>
</dbReference>
<keyword evidence="1" id="KW-0229">DNA integration</keyword>
<dbReference type="EMBL" id="PPGH01000035">
    <property type="protein sequence ID" value="PQJ96257.1"/>
    <property type="molecule type" value="Genomic_DNA"/>
</dbReference>
<dbReference type="SUPFAM" id="SSF46955">
    <property type="entry name" value="Putative DNA-binding domain"/>
    <property type="match status" value="1"/>
</dbReference>
<gene>
    <name evidence="8" type="ORF">CXB77_10815</name>
</gene>
<dbReference type="InterPro" id="IPR006119">
    <property type="entry name" value="Resolv_N"/>
</dbReference>
<dbReference type="Gene3D" id="1.10.1660.10">
    <property type="match status" value="1"/>
</dbReference>
<dbReference type="InterPro" id="IPR000551">
    <property type="entry name" value="MerR-type_HTH_dom"/>
</dbReference>
<feature type="active site" description="O-(5'-phospho-DNA)-serine intermediate" evidence="4 5">
    <location>
        <position position="66"/>
    </location>
</feature>
<evidence type="ECO:0000256" key="5">
    <source>
        <dbReference type="PROSITE-ProRule" id="PRU10137"/>
    </source>
</evidence>
<dbReference type="InterPro" id="IPR041718">
    <property type="entry name" value="IS607_transposase-like"/>
</dbReference>
<evidence type="ECO:0000313" key="8">
    <source>
        <dbReference type="EMBL" id="PQJ96257.1"/>
    </source>
</evidence>
<dbReference type="PANTHER" id="PTHR36172">
    <property type="match status" value="1"/>
</dbReference>
<keyword evidence="9" id="KW-1185">Reference proteome</keyword>
<evidence type="ECO:0000256" key="3">
    <source>
        <dbReference type="ARBA" id="ARBA00023172"/>
    </source>
</evidence>
<dbReference type="InterPro" id="IPR009061">
    <property type="entry name" value="DNA-bd_dom_put_sf"/>
</dbReference>
<dbReference type="GO" id="GO:0015074">
    <property type="term" value="P:DNA integration"/>
    <property type="evidence" value="ECO:0007669"/>
    <property type="project" value="UniProtKB-KW"/>
</dbReference>
<dbReference type="InterPro" id="IPR048046">
    <property type="entry name" value="Transpos_IS607"/>
</dbReference>
<dbReference type="PANTHER" id="PTHR36172:SF1">
    <property type="entry name" value="RESOLVASE-RELATED"/>
    <property type="match status" value="1"/>
</dbReference>
<evidence type="ECO:0000259" key="6">
    <source>
        <dbReference type="PROSITE" id="PS50937"/>
    </source>
</evidence>
<sequence>MEKKLVKIGEAAKMLGTCVNTLRRWEASGELVPTRKTQGGTRYYSVAELMSVGEIDAPTVCYARVSSHDQKEDLQRQQDMLEAYCAAKGWRTEVIADLGSGMNYRKKGLNKLLEMILKKSIKRLVITHKDRLLRFGAELVFALCEAQSIEIIIIHKGEQPRFEEELAKDVLEIITIFSARLYGSRSHKNKQFLDKLNEAVTELTDENVTGTQN</sequence>
<dbReference type="NCBIfam" id="NF033518">
    <property type="entry name" value="transpos_IS607"/>
    <property type="match status" value="1"/>
</dbReference>
<dbReference type="GO" id="GO:0000150">
    <property type="term" value="F:DNA strand exchange activity"/>
    <property type="evidence" value="ECO:0007669"/>
    <property type="project" value="InterPro"/>
</dbReference>
<dbReference type="SMART" id="SM00857">
    <property type="entry name" value="Resolvase"/>
    <property type="match status" value="1"/>
</dbReference>
<name>A0A2S7XR97_9GAMM</name>
<accession>A0A2S7XR97</accession>
<dbReference type="OrthoDB" id="5319803at2"/>
<evidence type="ECO:0000313" key="9">
    <source>
        <dbReference type="Proteomes" id="UP000239936"/>
    </source>
</evidence>
<evidence type="ECO:0000259" key="7">
    <source>
        <dbReference type="PROSITE" id="PS51736"/>
    </source>
</evidence>
<dbReference type="Pfam" id="PF00239">
    <property type="entry name" value="Resolvase"/>
    <property type="match status" value="1"/>
</dbReference>
<reference evidence="8 9" key="1">
    <citation type="submission" date="2018-01" db="EMBL/GenBank/DDBJ databases">
        <title>The complete genome sequence of Chromatium okenii LaCa, a purple sulfur bacterium with a turbulent life.</title>
        <authorList>
            <person name="Luedin S.M."/>
            <person name="Liechti N."/>
            <person name="Storelli N."/>
            <person name="Danza F."/>
            <person name="Wittwer M."/>
            <person name="Pothier J.F."/>
            <person name="Tonolla M.A."/>
        </authorList>
    </citation>
    <scope>NUCLEOTIDE SEQUENCE [LARGE SCALE GENOMIC DNA]</scope>
    <source>
        <strain evidence="8 9">LaCa</strain>
    </source>
</reference>
<evidence type="ECO:0000256" key="1">
    <source>
        <dbReference type="ARBA" id="ARBA00022908"/>
    </source>
</evidence>
<dbReference type="GO" id="GO:0003677">
    <property type="term" value="F:DNA binding"/>
    <property type="evidence" value="ECO:0007669"/>
    <property type="project" value="UniProtKB-KW"/>
</dbReference>
<evidence type="ECO:0000256" key="2">
    <source>
        <dbReference type="ARBA" id="ARBA00023125"/>
    </source>
</evidence>